<protein>
    <submittedName>
        <fullName evidence="2">Uncharacterized protein</fullName>
    </submittedName>
</protein>
<keyword evidence="2" id="KW-0614">Plasmid</keyword>
<dbReference type="EMBL" id="CP013573">
    <property type="protein sequence ID" value="ANL88275.1"/>
    <property type="molecule type" value="Genomic_DNA"/>
</dbReference>
<dbReference type="Proteomes" id="UP000078551">
    <property type="component" value="Plasmid pRphaN771e"/>
</dbReference>
<feature type="region of interest" description="Disordered" evidence="1">
    <location>
        <begin position="91"/>
        <end position="115"/>
    </location>
</feature>
<accession>A0ABM6CIZ7</accession>
<keyword evidence="3" id="KW-1185">Reference proteome</keyword>
<evidence type="ECO:0000256" key="1">
    <source>
        <dbReference type="SAM" id="MobiDB-lite"/>
    </source>
</evidence>
<sequence length="272" mass="30314">MRTGCPRTTERSSAIVRPSAHDEVRQRQSGSSARSRPPTVQRSLAHRCRSGQPRPCHRRPRRVAPWRIDGNHESLRGMHARASSLRRLEAQPTVPAERMQRRRSCHAAQSTDPQHTKIRETRNAALMTTLDGNATLSLRPPLEPFLVRLKHSAGAGFRQARGDWRRAYPKVRPSRSPLILARDARPTGRAASPRRSNQCVLRFPSLADLPEESAGGLTETGRLIDRPAPLEPTECFNLTRKSSRCELSGGCPFGPGRESGGCQSFSDSRRTE</sequence>
<feature type="compositionally biased region" description="Basic residues" evidence="1">
    <location>
        <begin position="44"/>
        <end position="62"/>
    </location>
</feature>
<evidence type="ECO:0000313" key="2">
    <source>
        <dbReference type="EMBL" id="ANL88275.1"/>
    </source>
</evidence>
<evidence type="ECO:0000313" key="3">
    <source>
        <dbReference type="Proteomes" id="UP000078551"/>
    </source>
</evidence>
<geneLocation type="plasmid" evidence="2 3">
    <name>pRphaN771e</name>
</geneLocation>
<reference evidence="2 3" key="1">
    <citation type="submission" date="2015-11" db="EMBL/GenBank/DDBJ databases">
        <title>The limits of bacterial species coexistence and the symbiotic plasmid transference in sympatric Rhizobium populations.</title>
        <authorList>
            <person name="Perez-Carrascal O.M."/>
            <person name="VanInsberghe D."/>
            <person name="Juarez S."/>
            <person name="Polz M.F."/>
            <person name="Vinuesa P."/>
            <person name="Gonzalez V."/>
        </authorList>
    </citation>
    <scope>NUCLEOTIDE SEQUENCE [LARGE SCALE GENOMIC DNA]</scope>
    <source>
        <strain evidence="2 3">N771</strain>
        <plasmid evidence="2 3">pRphaN771e</plasmid>
    </source>
</reference>
<name>A0ABM6CIZ7_9HYPH</name>
<organism evidence="2 3">
    <name type="scientific">Rhizobium phaseoli</name>
    <dbReference type="NCBI Taxonomy" id="396"/>
    <lineage>
        <taxon>Bacteria</taxon>
        <taxon>Pseudomonadati</taxon>
        <taxon>Pseudomonadota</taxon>
        <taxon>Alphaproteobacteria</taxon>
        <taxon>Hyphomicrobiales</taxon>
        <taxon>Rhizobiaceae</taxon>
        <taxon>Rhizobium/Agrobacterium group</taxon>
        <taxon>Rhizobium</taxon>
    </lineage>
</organism>
<proteinExistence type="predicted"/>
<feature type="compositionally biased region" description="Low complexity" evidence="1">
    <location>
        <begin position="27"/>
        <end position="36"/>
    </location>
</feature>
<feature type="region of interest" description="Disordered" evidence="1">
    <location>
        <begin position="249"/>
        <end position="272"/>
    </location>
</feature>
<feature type="region of interest" description="Disordered" evidence="1">
    <location>
        <begin position="1"/>
        <end position="62"/>
    </location>
</feature>
<gene>
    <name evidence="2" type="ORF">AMC81_PE00027</name>
</gene>